<sequence>VPAPARSCSSRFLDRYLFLISCVRPFLIVVSNKSALYFCGSTMEDQHARIWLSALQQAPEKHFPHTSPQPLLIRQPEHIDNLCDYSSNALVPAMFVNTGHGHNQALSTVPFPRQLQRIKDLLRNLTKYQQMGNSATLILTLTAEKAPCGINMAPSPASEILSAIKRLKSNKSPDKYGLLPEVFKTSPHIVVEQLESLFSLIGEKKIFPFDSKTSAIISAFEKGNKLDSRNYQYIPFIDIASQVFAVIFLKRLEGAKDGRK</sequence>
<feature type="non-terminal residue" evidence="1">
    <location>
        <position position="1"/>
    </location>
</feature>
<feature type="non-terminal residue" evidence="1">
    <location>
        <position position="260"/>
    </location>
</feature>
<evidence type="ECO:0000313" key="1">
    <source>
        <dbReference type="EMBL" id="KAK2719532.1"/>
    </source>
</evidence>
<accession>A0AA88L791</accession>
<reference evidence="1" key="1">
    <citation type="submission" date="2023-07" db="EMBL/GenBank/DDBJ databases">
        <title>Chromosome-level genome assembly of Artemia franciscana.</title>
        <authorList>
            <person name="Jo E."/>
        </authorList>
    </citation>
    <scope>NUCLEOTIDE SEQUENCE</scope>
    <source>
        <tissue evidence="1">Whole body</tissue>
    </source>
</reference>
<dbReference type="Proteomes" id="UP001187531">
    <property type="component" value="Unassembled WGS sequence"/>
</dbReference>
<name>A0AA88L791_ARTSF</name>
<dbReference type="AlphaFoldDB" id="A0AA88L791"/>
<gene>
    <name evidence="1" type="ORF">QYM36_005122</name>
</gene>
<proteinExistence type="predicted"/>
<comment type="caution">
    <text evidence="1">The sequence shown here is derived from an EMBL/GenBank/DDBJ whole genome shotgun (WGS) entry which is preliminary data.</text>
</comment>
<organism evidence="1 2">
    <name type="scientific">Artemia franciscana</name>
    <name type="common">Brine shrimp</name>
    <name type="synonym">Artemia sanfranciscana</name>
    <dbReference type="NCBI Taxonomy" id="6661"/>
    <lineage>
        <taxon>Eukaryota</taxon>
        <taxon>Metazoa</taxon>
        <taxon>Ecdysozoa</taxon>
        <taxon>Arthropoda</taxon>
        <taxon>Crustacea</taxon>
        <taxon>Branchiopoda</taxon>
        <taxon>Anostraca</taxon>
        <taxon>Artemiidae</taxon>
        <taxon>Artemia</taxon>
    </lineage>
</organism>
<dbReference type="EMBL" id="JAVRJZ010000008">
    <property type="protein sequence ID" value="KAK2719532.1"/>
    <property type="molecule type" value="Genomic_DNA"/>
</dbReference>
<keyword evidence="2" id="KW-1185">Reference proteome</keyword>
<evidence type="ECO:0000313" key="2">
    <source>
        <dbReference type="Proteomes" id="UP001187531"/>
    </source>
</evidence>
<protein>
    <submittedName>
        <fullName evidence="1">Uncharacterized protein</fullName>
    </submittedName>
</protein>